<proteinExistence type="predicted"/>
<name>A0A836C7S7_9STRA</name>
<dbReference type="Pfam" id="PF13087">
    <property type="entry name" value="AAA_12"/>
    <property type="match status" value="1"/>
</dbReference>
<evidence type="ECO:0000313" key="3">
    <source>
        <dbReference type="Proteomes" id="UP000664859"/>
    </source>
</evidence>
<dbReference type="EMBL" id="JAFCMP010000545">
    <property type="protein sequence ID" value="KAG5175824.1"/>
    <property type="molecule type" value="Genomic_DNA"/>
</dbReference>
<comment type="caution">
    <text evidence="2">The sequence shown here is derived from an EMBL/GenBank/DDBJ whole genome shotgun (WGS) entry which is preliminary data.</text>
</comment>
<reference evidence="2" key="1">
    <citation type="submission" date="2021-02" db="EMBL/GenBank/DDBJ databases">
        <title>First Annotated Genome of the Yellow-green Alga Tribonema minus.</title>
        <authorList>
            <person name="Mahan K.M."/>
        </authorList>
    </citation>
    <scope>NUCLEOTIDE SEQUENCE</scope>
    <source>
        <strain evidence="2">UTEX B ZZ1240</strain>
    </source>
</reference>
<dbReference type="OrthoDB" id="2423195at2759"/>
<evidence type="ECO:0000259" key="1">
    <source>
        <dbReference type="Pfam" id="PF13087"/>
    </source>
</evidence>
<dbReference type="SUPFAM" id="SSF52540">
    <property type="entry name" value="P-loop containing nucleoside triphosphate hydrolases"/>
    <property type="match status" value="1"/>
</dbReference>
<feature type="non-terminal residue" evidence="2">
    <location>
        <position position="1"/>
    </location>
</feature>
<dbReference type="GO" id="GO:0031048">
    <property type="term" value="P:regulatory ncRNA-mediated heterochromatin formation"/>
    <property type="evidence" value="ECO:0007669"/>
    <property type="project" value="TreeGrafter"/>
</dbReference>
<dbReference type="GO" id="GO:0031380">
    <property type="term" value="C:nuclear RNA-directed RNA polymerase complex"/>
    <property type="evidence" value="ECO:0007669"/>
    <property type="project" value="TreeGrafter"/>
</dbReference>
<organism evidence="2 3">
    <name type="scientific">Tribonema minus</name>
    <dbReference type="NCBI Taxonomy" id="303371"/>
    <lineage>
        <taxon>Eukaryota</taxon>
        <taxon>Sar</taxon>
        <taxon>Stramenopiles</taxon>
        <taxon>Ochrophyta</taxon>
        <taxon>PX clade</taxon>
        <taxon>Xanthophyceae</taxon>
        <taxon>Tribonematales</taxon>
        <taxon>Tribonemataceae</taxon>
        <taxon>Tribonema</taxon>
    </lineage>
</organism>
<accession>A0A836C7S7</accession>
<dbReference type="InterPro" id="IPR027417">
    <property type="entry name" value="P-loop_NTPase"/>
</dbReference>
<keyword evidence="3" id="KW-1185">Reference proteome</keyword>
<sequence>MIGDHLQLRPKVESYALQVQSGRGFDLDVSLFERLARARYPCAMLALQHRMPPAVSALVRGMTYPALRDAPGVQGRALLPGVRDRVVFIPHAHGEDTGGGGAADDGSCVASRTNRFEVGMVSAIVKYVLQQQQRGGEGEGGDEGGVGEVVVLTPYVAQLRALR</sequence>
<dbReference type="Proteomes" id="UP000664859">
    <property type="component" value="Unassembled WGS sequence"/>
</dbReference>
<protein>
    <recommendedName>
        <fullName evidence="1">DNA2/NAM7 helicase-like C-terminal domain-containing protein</fullName>
    </recommendedName>
</protein>
<dbReference type="InterPro" id="IPR045055">
    <property type="entry name" value="DNA2/NAM7-like"/>
</dbReference>
<gene>
    <name evidence="2" type="ORF">JKP88DRAFT_141745</name>
</gene>
<dbReference type="Gene3D" id="3.40.50.300">
    <property type="entry name" value="P-loop containing nucleotide triphosphate hydrolases"/>
    <property type="match status" value="2"/>
</dbReference>
<dbReference type="PANTHER" id="PTHR10887">
    <property type="entry name" value="DNA2/NAM7 HELICASE FAMILY"/>
    <property type="match status" value="1"/>
</dbReference>
<dbReference type="AlphaFoldDB" id="A0A836C7S7"/>
<feature type="domain" description="DNA2/NAM7 helicase-like C-terminal" evidence="1">
    <location>
        <begin position="27"/>
        <end position="163"/>
    </location>
</feature>
<dbReference type="InterPro" id="IPR041679">
    <property type="entry name" value="DNA2/NAM7-like_C"/>
</dbReference>
<evidence type="ECO:0000313" key="2">
    <source>
        <dbReference type="EMBL" id="KAG5175824.1"/>
    </source>
</evidence>
<dbReference type="PANTHER" id="PTHR10887:SF341">
    <property type="entry name" value="NFX1-TYPE ZINC FINGER-CONTAINING PROTEIN 1"/>
    <property type="match status" value="1"/>
</dbReference>